<organism evidence="2 3">
    <name type="scientific">Riccia fluitans</name>
    <dbReference type="NCBI Taxonomy" id="41844"/>
    <lineage>
        <taxon>Eukaryota</taxon>
        <taxon>Viridiplantae</taxon>
        <taxon>Streptophyta</taxon>
        <taxon>Embryophyta</taxon>
        <taxon>Marchantiophyta</taxon>
        <taxon>Marchantiopsida</taxon>
        <taxon>Marchantiidae</taxon>
        <taxon>Marchantiales</taxon>
        <taxon>Ricciaceae</taxon>
        <taxon>Riccia</taxon>
    </lineage>
</organism>
<name>A0ABD1YRX9_9MARC</name>
<accession>A0ABD1YRX9</accession>
<dbReference type="EMBL" id="JBHFFA010000003">
    <property type="protein sequence ID" value="KAL2633418.1"/>
    <property type="molecule type" value="Genomic_DNA"/>
</dbReference>
<evidence type="ECO:0000313" key="2">
    <source>
        <dbReference type="EMBL" id="KAL2633418.1"/>
    </source>
</evidence>
<evidence type="ECO:0000313" key="3">
    <source>
        <dbReference type="Proteomes" id="UP001605036"/>
    </source>
</evidence>
<evidence type="ECO:0000256" key="1">
    <source>
        <dbReference type="SAM" id="MobiDB-lite"/>
    </source>
</evidence>
<feature type="region of interest" description="Disordered" evidence="1">
    <location>
        <begin position="1"/>
        <end position="28"/>
    </location>
</feature>
<feature type="compositionally biased region" description="Polar residues" evidence="1">
    <location>
        <begin position="1"/>
        <end position="13"/>
    </location>
</feature>
<sequence>MASGYTSSSRQLVASTSPTSSARSRTAAKNVTQVTAVSLLSTLVACSRKVDSVKSACPNKEKCLALYTGWKSESANWTGWRHAASGSKWIASALSSKFVVAVGVLNELGVFCR</sequence>
<comment type="caution">
    <text evidence="2">The sequence shown here is derived from an EMBL/GenBank/DDBJ whole genome shotgun (WGS) entry which is preliminary data.</text>
</comment>
<gene>
    <name evidence="2" type="ORF">R1flu_004897</name>
</gene>
<feature type="compositionally biased region" description="Low complexity" evidence="1">
    <location>
        <begin position="14"/>
        <end position="28"/>
    </location>
</feature>
<dbReference type="Proteomes" id="UP001605036">
    <property type="component" value="Unassembled WGS sequence"/>
</dbReference>
<reference evidence="2 3" key="1">
    <citation type="submission" date="2024-09" db="EMBL/GenBank/DDBJ databases">
        <title>Chromosome-scale assembly of Riccia fluitans.</title>
        <authorList>
            <person name="Paukszto L."/>
            <person name="Sawicki J."/>
            <person name="Karawczyk K."/>
            <person name="Piernik-Szablinska J."/>
            <person name="Szczecinska M."/>
            <person name="Mazdziarz M."/>
        </authorList>
    </citation>
    <scope>NUCLEOTIDE SEQUENCE [LARGE SCALE GENOMIC DNA]</scope>
    <source>
        <strain evidence="2">Rf_01</strain>
        <tissue evidence="2">Aerial parts of the thallus</tissue>
    </source>
</reference>
<keyword evidence="3" id="KW-1185">Reference proteome</keyword>
<proteinExistence type="predicted"/>
<protein>
    <submittedName>
        <fullName evidence="2">Uncharacterized protein</fullName>
    </submittedName>
</protein>
<dbReference type="AlphaFoldDB" id="A0ABD1YRX9"/>